<dbReference type="Proteomes" id="UP001499994">
    <property type="component" value="Unassembled WGS sequence"/>
</dbReference>
<accession>A0ABP7L6X6</accession>
<gene>
    <name evidence="2" type="ORF">GCM10022405_19660</name>
</gene>
<dbReference type="RefSeq" id="WP_346080589.1">
    <property type="nucleotide sequence ID" value="NZ_BAABDG010000002.1"/>
</dbReference>
<evidence type="ECO:0000313" key="2">
    <source>
        <dbReference type="EMBL" id="GAA3894224.1"/>
    </source>
</evidence>
<protein>
    <recommendedName>
        <fullName evidence="4">DUF1311 domain-containing protein</fullName>
    </recommendedName>
</protein>
<feature type="chain" id="PRO_5046106556" description="DUF1311 domain-containing protein" evidence="1">
    <location>
        <begin position="25"/>
        <end position="263"/>
    </location>
</feature>
<dbReference type="EMBL" id="BAABDG010000002">
    <property type="protein sequence ID" value="GAA3894224.1"/>
    <property type="molecule type" value="Genomic_DNA"/>
</dbReference>
<name>A0ABP7L6X6_9GAMM</name>
<sequence>MSLHILKIASFYLPAIFLSHAVSANTQNHIMGTWQVVEASINTESQRTLNYQYNDDRLVGREMTITPTSIAANFPGGIHCQVTEFNNESMTLDAWITKTEGTADSASAQSYHLKSPGNEEVTVFTTHCSTGNFSGGDTVGNALIALSQQRMRLNWSDGIILTLFPVKANTAVASFPCAKASSVTEKTICGDRELASYDVSVNRSFNFYRQHAAEVANNDLQQQITQGQKRWLLVRNSCGKDKTCLKATMQNRLETLAHSLDNQ</sequence>
<keyword evidence="3" id="KW-1185">Reference proteome</keyword>
<dbReference type="InterPro" id="IPR052755">
    <property type="entry name" value="Lysozyme_Inhibitor_LprI"/>
</dbReference>
<keyword evidence="1" id="KW-0732">Signal</keyword>
<dbReference type="PANTHER" id="PTHR37549">
    <property type="entry name" value="LIPOPROTEIN LPRI"/>
    <property type="match status" value="1"/>
</dbReference>
<dbReference type="PANTHER" id="PTHR37549:SF1">
    <property type="entry name" value="LIPOPROTEIN LPRI"/>
    <property type="match status" value="1"/>
</dbReference>
<evidence type="ECO:0000256" key="1">
    <source>
        <dbReference type="SAM" id="SignalP"/>
    </source>
</evidence>
<feature type="signal peptide" evidence="1">
    <location>
        <begin position="1"/>
        <end position="24"/>
    </location>
</feature>
<organism evidence="2 3">
    <name type="scientific">Gibbsiella dentisursi</name>
    <dbReference type="NCBI Taxonomy" id="796890"/>
    <lineage>
        <taxon>Bacteria</taxon>
        <taxon>Pseudomonadati</taxon>
        <taxon>Pseudomonadota</taxon>
        <taxon>Gammaproteobacteria</taxon>
        <taxon>Enterobacterales</taxon>
        <taxon>Yersiniaceae</taxon>
        <taxon>Gibbsiella</taxon>
    </lineage>
</organism>
<comment type="caution">
    <text evidence="2">The sequence shown here is derived from an EMBL/GenBank/DDBJ whole genome shotgun (WGS) entry which is preliminary data.</text>
</comment>
<evidence type="ECO:0008006" key="4">
    <source>
        <dbReference type="Google" id="ProtNLM"/>
    </source>
</evidence>
<proteinExistence type="predicted"/>
<evidence type="ECO:0000313" key="3">
    <source>
        <dbReference type="Proteomes" id="UP001499994"/>
    </source>
</evidence>
<reference evidence="3" key="1">
    <citation type="journal article" date="2019" name="Int. J. Syst. Evol. Microbiol.">
        <title>The Global Catalogue of Microorganisms (GCM) 10K type strain sequencing project: providing services to taxonomists for standard genome sequencing and annotation.</title>
        <authorList>
            <consortium name="The Broad Institute Genomics Platform"/>
            <consortium name="The Broad Institute Genome Sequencing Center for Infectious Disease"/>
            <person name="Wu L."/>
            <person name="Ma J."/>
        </authorList>
    </citation>
    <scope>NUCLEOTIDE SEQUENCE [LARGE SCALE GENOMIC DNA]</scope>
    <source>
        <strain evidence="3">JCM 17201</strain>
    </source>
</reference>